<dbReference type="Pfam" id="PF05949">
    <property type="entry name" value="DUF881"/>
    <property type="match status" value="1"/>
</dbReference>
<keyword evidence="2" id="KW-0175">Coiled coil</keyword>
<proteinExistence type="inferred from homology"/>
<dbReference type="Gene3D" id="3.30.70.1880">
    <property type="entry name" value="Protein of unknown function DUF881"/>
    <property type="match status" value="1"/>
</dbReference>
<dbReference type="AlphaFoldDB" id="A0A8J2ZRP9"/>
<evidence type="ECO:0000256" key="3">
    <source>
        <dbReference type="SAM" id="Phobius"/>
    </source>
</evidence>
<dbReference type="PANTHER" id="PTHR37313">
    <property type="entry name" value="UPF0749 PROTEIN RV1825"/>
    <property type="match status" value="1"/>
</dbReference>
<dbReference type="Proteomes" id="UP000656813">
    <property type="component" value="Unassembled WGS sequence"/>
</dbReference>
<keyword evidence="3" id="KW-1133">Transmembrane helix</keyword>
<reference evidence="4" key="1">
    <citation type="journal article" date="2014" name="Int. J. Syst. Evol. Microbiol.">
        <title>Complete genome sequence of Corynebacterium casei LMG S-19264T (=DSM 44701T), isolated from a smear-ripened cheese.</title>
        <authorList>
            <consortium name="US DOE Joint Genome Institute (JGI-PGF)"/>
            <person name="Walter F."/>
            <person name="Albersmeier A."/>
            <person name="Kalinowski J."/>
            <person name="Ruckert C."/>
        </authorList>
    </citation>
    <scope>NUCLEOTIDE SEQUENCE</scope>
    <source>
        <strain evidence="4">CGMCC 1.12777</strain>
    </source>
</reference>
<keyword evidence="5" id="KW-1185">Reference proteome</keyword>
<name>A0A8J2ZRP9_9BACL</name>
<gene>
    <name evidence="4" type="ORF">GCM10007096_02860</name>
</gene>
<dbReference type="PANTHER" id="PTHR37313:SF2">
    <property type="entry name" value="UPF0749 PROTEIN YLXX"/>
    <property type="match status" value="1"/>
</dbReference>
<comment type="similarity">
    <text evidence="1">Belongs to the UPF0749 family.</text>
</comment>
<dbReference type="RefSeq" id="WP_188495293.1">
    <property type="nucleotide sequence ID" value="NZ_BMFV01000001.1"/>
</dbReference>
<evidence type="ECO:0000313" key="4">
    <source>
        <dbReference type="EMBL" id="GGH74531.1"/>
    </source>
</evidence>
<feature type="transmembrane region" description="Helical" evidence="3">
    <location>
        <begin position="6"/>
        <end position="26"/>
    </location>
</feature>
<keyword evidence="3" id="KW-0472">Membrane</keyword>
<dbReference type="EMBL" id="BMFV01000001">
    <property type="protein sequence ID" value="GGH74531.1"/>
    <property type="molecule type" value="Genomic_DNA"/>
</dbReference>
<protein>
    <recommendedName>
        <fullName evidence="6">DUF881 domain-containing protein</fullName>
    </recommendedName>
</protein>
<keyword evidence="3" id="KW-0812">Transmembrane</keyword>
<dbReference type="InterPro" id="IPR010273">
    <property type="entry name" value="DUF881"/>
</dbReference>
<evidence type="ECO:0000256" key="2">
    <source>
        <dbReference type="SAM" id="Coils"/>
    </source>
</evidence>
<sequence length="228" mass="25926">MRNHRFSLAIILMVTGFIVVFSYQYFKKAESPKSEEANELWTQEHQLRTQLIKEQETNQSLEKKLENRREQVQSNEQTLANQKKEAHDIQKSLNNYRMLNGLTKVHGPGIRVSLEDAQYVPEEDDPNNYIVHQQDIQEVIYELYAAGAEGVSLNGQRLSIHSYIECVGPVVKIDGQKHTVPFIVEAIGDPHLLLSSLNMSGGTVDLLMNRGIKVSTEKKSDITLKPLI</sequence>
<evidence type="ECO:0008006" key="6">
    <source>
        <dbReference type="Google" id="ProtNLM"/>
    </source>
</evidence>
<reference evidence="4" key="2">
    <citation type="submission" date="2020-09" db="EMBL/GenBank/DDBJ databases">
        <authorList>
            <person name="Sun Q."/>
            <person name="Zhou Y."/>
        </authorList>
    </citation>
    <scope>NUCLEOTIDE SEQUENCE</scope>
    <source>
        <strain evidence="4">CGMCC 1.12777</strain>
    </source>
</reference>
<evidence type="ECO:0000313" key="5">
    <source>
        <dbReference type="Proteomes" id="UP000656813"/>
    </source>
</evidence>
<accession>A0A8J2ZRP9</accession>
<feature type="coiled-coil region" evidence="2">
    <location>
        <begin position="44"/>
        <end position="85"/>
    </location>
</feature>
<comment type="caution">
    <text evidence="4">The sequence shown here is derived from an EMBL/GenBank/DDBJ whole genome shotgun (WGS) entry which is preliminary data.</text>
</comment>
<evidence type="ECO:0000256" key="1">
    <source>
        <dbReference type="ARBA" id="ARBA00009108"/>
    </source>
</evidence>
<organism evidence="4 5">
    <name type="scientific">Pullulanibacillus pueri</name>
    <dbReference type="NCBI Taxonomy" id="1437324"/>
    <lineage>
        <taxon>Bacteria</taxon>
        <taxon>Bacillati</taxon>
        <taxon>Bacillota</taxon>
        <taxon>Bacilli</taxon>
        <taxon>Bacillales</taxon>
        <taxon>Sporolactobacillaceae</taxon>
        <taxon>Pullulanibacillus</taxon>
    </lineage>
</organism>